<dbReference type="Proteomes" id="UP001149165">
    <property type="component" value="Unassembled WGS sequence"/>
</dbReference>
<dbReference type="GO" id="GO:0005634">
    <property type="term" value="C:nucleus"/>
    <property type="evidence" value="ECO:0007669"/>
    <property type="project" value="UniProtKB-SubCell"/>
</dbReference>
<dbReference type="InterPro" id="IPR001138">
    <property type="entry name" value="Zn2Cys6_DnaBD"/>
</dbReference>
<dbReference type="EMBL" id="JAPQKH010000001">
    <property type="protein sequence ID" value="KAJ5115743.1"/>
    <property type="molecule type" value="Genomic_DNA"/>
</dbReference>
<dbReference type="InterPro" id="IPR050613">
    <property type="entry name" value="Sec_Metabolite_Reg"/>
</dbReference>
<gene>
    <name evidence="8" type="ORF">N7456_000091</name>
</gene>
<reference evidence="8" key="1">
    <citation type="submission" date="2022-11" db="EMBL/GenBank/DDBJ databases">
        <authorList>
            <person name="Petersen C."/>
        </authorList>
    </citation>
    <scope>NUCLEOTIDE SEQUENCE</scope>
    <source>
        <strain evidence="8">IBT 30069</strain>
    </source>
</reference>
<evidence type="ECO:0000313" key="8">
    <source>
        <dbReference type="EMBL" id="KAJ5115743.1"/>
    </source>
</evidence>
<proteinExistence type="predicted"/>
<keyword evidence="2" id="KW-0805">Transcription regulation</keyword>
<keyword evidence="5" id="KW-0539">Nucleus</keyword>
<feature type="region of interest" description="Disordered" evidence="6">
    <location>
        <begin position="59"/>
        <end position="95"/>
    </location>
</feature>
<dbReference type="CDD" id="cd12148">
    <property type="entry name" value="fungal_TF_MHR"/>
    <property type="match status" value="1"/>
</dbReference>
<feature type="compositionally biased region" description="Basic and acidic residues" evidence="6">
    <location>
        <begin position="59"/>
        <end position="81"/>
    </location>
</feature>
<dbReference type="Gene3D" id="4.10.240.10">
    <property type="entry name" value="Zn(2)-C6 fungal-type DNA-binding domain"/>
    <property type="match status" value="1"/>
</dbReference>
<dbReference type="InterPro" id="IPR036864">
    <property type="entry name" value="Zn2-C6_fun-type_DNA-bd_sf"/>
</dbReference>
<evidence type="ECO:0000256" key="2">
    <source>
        <dbReference type="ARBA" id="ARBA00023015"/>
    </source>
</evidence>
<dbReference type="SMART" id="SM00066">
    <property type="entry name" value="GAL4"/>
    <property type="match status" value="1"/>
</dbReference>
<organism evidence="8 9">
    <name type="scientific">Penicillium angulare</name>
    <dbReference type="NCBI Taxonomy" id="116970"/>
    <lineage>
        <taxon>Eukaryota</taxon>
        <taxon>Fungi</taxon>
        <taxon>Dikarya</taxon>
        <taxon>Ascomycota</taxon>
        <taxon>Pezizomycotina</taxon>
        <taxon>Eurotiomycetes</taxon>
        <taxon>Eurotiomycetidae</taxon>
        <taxon>Eurotiales</taxon>
        <taxon>Aspergillaceae</taxon>
        <taxon>Penicillium</taxon>
    </lineage>
</organism>
<comment type="caution">
    <text evidence="8">The sequence shown here is derived from an EMBL/GenBank/DDBJ whole genome shotgun (WGS) entry which is preliminary data.</text>
</comment>
<evidence type="ECO:0000256" key="6">
    <source>
        <dbReference type="SAM" id="MobiDB-lite"/>
    </source>
</evidence>
<keyword evidence="3" id="KW-0238">DNA-binding</keyword>
<dbReference type="GO" id="GO:0003677">
    <property type="term" value="F:DNA binding"/>
    <property type="evidence" value="ECO:0007669"/>
    <property type="project" value="UniProtKB-KW"/>
</dbReference>
<evidence type="ECO:0000313" key="9">
    <source>
        <dbReference type="Proteomes" id="UP001149165"/>
    </source>
</evidence>
<accession>A0A9W9KRK6</accession>
<evidence type="ECO:0000259" key="7">
    <source>
        <dbReference type="PROSITE" id="PS50048"/>
    </source>
</evidence>
<dbReference type="AlphaFoldDB" id="A0A9W9KRK6"/>
<feature type="domain" description="Zn(2)-C6 fungal-type" evidence="7">
    <location>
        <begin position="18"/>
        <end position="50"/>
    </location>
</feature>
<keyword evidence="9" id="KW-1185">Reference proteome</keyword>
<protein>
    <recommendedName>
        <fullName evidence="7">Zn(2)-C6 fungal-type domain-containing protein</fullName>
    </recommendedName>
</protein>
<evidence type="ECO:0000256" key="3">
    <source>
        <dbReference type="ARBA" id="ARBA00023125"/>
    </source>
</evidence>
<dbReference type="OrthoDB" id="4898680at2759"/>
<reference evidence="8" key="2">
    <citation type="journal article" date="2023" name="IMA Fungus">
        <title>Comparative genomic study of the Penicillium genus elucidates a diverse pangenome and 15 lateral gene transfer events.</title>
        <authorList>
            <person name="Petersen C."/>
            <person name="Sorensen T."/>
            <person name="Nielsen M.R."/>
            <person name="Sondergaard T.E."/>
            <person name="Sorensen J.L."/>
            <person name="Fitzpatrick D.A."/>
            <person name="Frisvad J.C."/>
            <person name="Nielsen K.L."/>
        </authorList>
    </citation>
    <scope>NUCLEOTIDE SEQUENCE</scope>
    <source>
        <strain evidence="8">IBT 30069</strain>
    </source>
</reference>
<comment type="subcellular location">
    <subcellularLocation>
        <location evidence="1">Nucleus</location>
    </subcellularLocation>
</comment>
<dbReference type="PANTHER" id="PTHR31001">
    <property type="entry name" value="UNCHARACTERIZED TRANSCRIPTIONAL REGULATORY PROTEIN"/>
    <property type="match status" value="1"/>
</dbReference>
<dbReference type="Pfam" id="PF00172">
    <property type="entry name" value="Zn_clus"/>
    <property type="match status" value="1"/>
</dbReference>
<dbReference type="PANTHER" id="PTHR31001:SF40">
    <property type="entry name" value="ZN(II)2CYS6 TRANSCRIPTION FACTOR (EUROFUNG)"/>
    <property type="match status" value="1"/>
</dbReference>
<name>A0A9W9KRK6_9EURO</name>
<dbReference type="GO" id="GO:0000981">
    <property type="term" value="F:DNA-binding transcription factor activity, RNA polymerase II-specific"/>
    <property type="evidence" value="ECO:0007669"/>
    <property type="project" value="InterPro"/>
</dbReference>
<dbReference type="PROSITE" id="PS50048">
    <property type="entry name" value="ZN2_CY6_FUNGAL_2"/>
    <property type="match status" value="1"/>
</dbReference>
<dbReference type="CDD" id="cd00067">
    <property type="entry name" value="GAL4"/>
    <property type="match status" value="1"/>
</dbReference>
<sequence length="690" mass="78282">MSTPTSNRSTQKPGKLPACDPCRLLKLRCDHARPVCSRCQERGRVADCKYRPRPFKRPVDRVSRRRPREDEPRPVESRTRVSGDASVPSVQYPNPGYLGSSSHTTLFDQLQLQRDSDVSALNQEIESISSAPAAHAIDDSLISRGAELIIDLCRISMTQSFLQLFKKWVDTGTNLALAGPFTGPCASTTVQILSQCDGSLTTAKAIARNLFYHSRRSIKVHSRITFDQYCAEFTGQSARWETLGLFFTAVCRASVDLASAEPLYGSEQKRRKIQKLTLSYSDRCLDLCLPLDCMDDLQLVLQYENFISHSQVDGDQSKDFKFKFLVMIQGYLSWRKLGDVAASLFALGYHQQQTETFRAAPDFLRHLRQVAFCRTYSADKNVSIFLGRPPRILRKFCRFFLPGTYVQSNQEASRKPAIWDLAEMPNFITDSRWAALCAILKEDILDIFTEDNYDKRLQRALLIDADVHAQWNAVPETYRLQCSLKACDRRPVDRDFMVNMKLNYLHVQFLLRLALFRSTSSEPDHALLGISMEMLSLVVETIMLKDQIINSGTSLVWKVAYYGLSAAGLISLTLIKRSFVTENSQISTSKVFQDLSILVGEIERGTLVYMDSPNFILLTRATQTIKSLLDRMMYPFQNMASELDTQISVPVGSEDIVGLDGNWGLWDSNSFQDFEINFWHNLAGHPFLNE</sequence>
<evidence type="ECO:0000256" key="4">
    <source>
        <dbReference type="ARBA" id="ARBA00023163"/>
    </source>
</evidence>
<dbReference type="GO" id="GO:0008270">
    <property type="term" value="F:zinc ion binding"/>
    <property type="evidence" value="ECO:0007669"/>
    <property type="project" value="InterPro"/>
</dbReference>
<evidence type="ECO:0000256" key="1">
    <source>
        <dbReference type="ARBA" id="ARBA00004123"/>
    </source>
</evidence>
<evidence type="ECO:0000256" key="5">
    <source>
        <dbReference type="ARBA" id="ARBA00023242"/>
    </source>
</evidence>
<dbReference type="SUPFAM" id="SSF57701">
    <property type="entry name" value="Zn2/Cys6 DNA-binding domain"/>
    <property type="match status" value="1"/>
</dbReference>
<keyword evidence="4" id="KW-0804">Transcription</keyword>
<dbReference type="PROSITE" id="PS00463">
    <property type="entry name" value="ZN2_CY6_FUNGAL_1"/>
    <property type="match status" value="1"/>
</dbReference>